<reference evidence="18 19" key="1">
    <citation type="submission" date="2015-07" db="EMBL/GenBank/DDBJ databases">
        <title>The genome of Pseudoloma neurophilia, a relevant intracellular parasite of the zebrafish.</title>
        <authorList>
            <person name="Ndikumana S."/>
            <person name="Pelin A."/>
            <person name="Sanders J."/>
            <person name="Corradi N."/>
        </authorList>
    </citation>
    <scope>NUCLEOTIDE SEQUENCE [LARGE SCALE GENOMIC DNA]</scope>
    <source>
        <strain evidence="18 19">MK1</strain>
    </source>
</reference>
<keyword evidence="11 17" id="KW-1133">Transmembrane helix</keyword>
<gene>
    <name evidence="18" type="ORF">M153_13780002107</name>
</gene>
<evidence type="ECO:0000313" key="18">
    <source>
        <dbReference type="EMBL" id="KRH93167.1"/>
    </source>
</evidence>
<evidence type="ECO:0000256" key="8">
    <source>
        <dbReference type="ARBA" id="ARBA00022679"/>
    </source>
</evidence>
<comment type="caution">
    <text evidence="18">The sequence shown here is derived from an EMBL/GenBank/DDBJ whole genome shotgun (WGS) entry which is preliminary data.</text>
</comment>
<keyword evidence="15" id="KW-1208">Phospholipid metabolism</keyword>
<feature type="transmembrane region" description="Helical" evidence="17">
    <location>
        <begin position="83"/>
        <end position="103"/>
    </location>
</feature>
<evidence type="ECO:0000256" key="12">
    <source>
        <dbReference type="ARBA" id="ARBA00023098"/>
    </source>
</evidence>
<keyword evidence="12" id="KW-0443">Lipid metabolism</keyword>
<evidence type="ECO:0000256" key="13">
    <source>
        <dbReference type="ARBA" id="ARBA00023136"/>
    </source>
</evidence>
<evidence type="ECO:0000256" key="9">
    <source>
        <dbReference type="ARBA" id="ARBA00022692"/>
    </source>
</evidence>
<evidence type="ECO:0000256" key="11">
    <source>
        <dbReference type="ARBA" id="ARBA00022989"/>
    </source>
</evidence>
<comment type="pathway">
    <text evidence="4">Lipid metabolism.</text>
</comment>
<keyword evidence="8 16" id="KW-0808">Transferase</keyword>
<comment type="subcellular location">
    <subcellularLocation>
        <location evidence="2">Membrane</location>
        <topology evidence="2">Multi-pass membrane protein</topology>
    </subcellularLocation>
</comment>
<evidence type="ECO:0000256" key="17">
    <source>
        <dbReference type="SAM" id="Phobius"/>
    </source>
</evidence>
<evidence type="ECO:0000256" key="5">
    <source>
        <dbReference type="ARBA" id="ARBA00010185"/>
    </source>
</evidence>
<comment type="similarity">
    <text evidence="5 16">Belongs to the CDS family.</text>
</comment>
<dbReference type="EMBL" id="LGUB01000458">
    <property type="protein sequence ID" value="KRH93167.1"/>
    <property type="molecule type" value="Genomic_DNA"/>
</dbReference>
<evidence type="ECO:0000256" key="14">
    <source>
        <dbReference type="ARBA" id="ARBA00023209"/>
    </source>
</evidence>
<evidence type="ECO:0000256" key="1">
    <source>
        <dbReference type="ARBA" id="ARBA00001698"/>
    </source>
</evidence>
<name>A0A0R0M164_9MICR</name>
<dbReference type="InterPro" id="IPR000374">
    <property type="entry name" value="PC_trans"/>
</dbReference>
<comment type="catalytic activity">
    <reaction evidence="1 16">
        <text>a 1,2-diacyl-sn-glycero-3-phosphate + CTP + H(+) = a CDP-1,2-diacyl-sn-glycerol + diphosphate</text>
        <dbReference type="Rhea" id="RHEA:16229"/>
        <dbReference type="ChEBI" id="CHEBI:15378"/>
        <dbReference type="ChEBI" id="CHEBI:33019"/>
        <dbReference type="ChEBI" id="CHEBI:37563"/>
        <dbReference type="ChEBI" id="CHEBI:58332"/>
        <dbReference type="ChEBI" id="CHEBI:58608"/>
        <dbReference type="EC" id="2.7.7.41"/>
    </reaction>
</comment>
<feature type="transmembrane region" description="Helical" evidence="17">
    <location>
        <begin position="142"/>
        <end position="160"/>
    </location>
</feature>
<evidence type="ECO:0000256" key="6">
    <source>
        <dbReference type="ARBA" id="ARBA00012487"/>
    </source>
</evidence>
<feature type="transmembrane region" description="Helical" evidence="17">
    <location>
        <begin position="181"/>
        <end position="205"/>
    </location>
</feature>
<dbReference type="PANTHER" id="PTHR13773:SF8">
    <property type="entry name" value="PHOSPHATIDATE CYTIDYLYLTRANSFERASE, PHOTORECEPTOR-SPECIFIC"/>
    <property type="match status" value="1"/>
</dbReference>
<dbReference type="UniPathway" id="UPA00557">
    <property type="reaction ID" value="UER00614"/>
</dbReference>
<keyword evidence="9 16" id="KW-0812">Transmembrane</keyword>
<evidence type="ECO:0000256" key="10">
    <source>
        <dbReference type="ARBA" id="ARBA00022695"/>
    </source>
</evidence>
<dbReference type="PROSITE" id="PS01315">
    <property type="entry name" value="CDS"/>
    <property type="match status" value="1"/>
</dbReference>
<dbReference type="AlphaFoldDB" id="A0A0R0M164"/>
<evidence type="ECO:0000256" key="3">
    <source>
        <dbReference type="ARBA" id="ARBA00005119"/>
    </source>
</evidence>
<evidence type="ECO:0000256" key="15">
    <source>
        <dbReference type="ARBA" id="ARBA00023264"/>
    </source>
</evidence>
<evidence type="ECO:0000256" key="2">
    <source>
        <dbReference type="ARBA" id="ARBA00004141"/>
    </source>
</evidence>
<feature type="transmembrane region" description="Helical" evidence="17">
    <location>
        <begin position="225"/>
        <end position="248"/>
    </location>
</feature>
<evidence type="ECO:0000313" key="19">
    <source>
        <dbReference type="Proteomes" id="UP000051530"/>
    </source>
</evidence>
<keyword evidence="19" id="KW-1185">Reference proteome</keyword>
<dbReference type="GO" id="GO:0005789">
    <property type="term" value="C:endoplasmic reticulum membrane"/>
    <property type="evidence" value="ECO:0007669"/>
    <property type="project" value="TreeGrafter"/>
</dbReference>
<dbReference type="GO" id="GO:0016024">
    <property type="term" value="P:CDP-diacylglycerol biosynthetic process"/>
    <property type="evidence" value="ECO:0007669"/>
    <property type="project" value="UniProtKB-UniPathway"/>
</dbReference>
<dbReference type="GO" id="GO:0004605">
    <property type="term" value="F:phosphatidate cytidylyltransferase activity"/>
    <property type="evidence" value="ECO:0007669"/>
    <property type="project" value="UniProtKB-EC"/>
</dbReference>
<dbReference type="OrthoDB" id="10260889at2759"/>
<dbReference type="PANTHER" id="PTHR13773">
    <property type="entry name" value="PHOSPHATIDATE CYTIDYLYLTRANSFERASE"/>
    <property type="match status" value="1"/>
</dbReference>
<dbReference type="Pfam" id="PF01148">
    <property type="entry name" value="CTP_transf_1"/>
    <property type="match status" value="1"/>
</dbReference>
<keyword evidence="7" id="KW-0444">Lipid biosynthesis</keyword>
<accession>A0A0R0M164</accession>
<dbReference type="VEuPathDB" id="MicrosporidiaDB:M153_13780002107"/>
<proteinExistence type="inferred from homology"/>
<dbReference type="Proteomes" id="UP000051530">
    <property type="component" value="Unassembled WGS sequence"/>
</dbReference>
<sequence length="329" mass="37811">MTILMLSALISAMKYKFVLFLSVFLIKIIAYHEVTHITRNGHKKRSSTILSWYLLILSDLLLWKNKIIQFFRIMNILEFTHDRSNLILFTLYVMAIVIFVLTLRKGTLKNQSVSFVLAHIGILMINCPSYCILRNIETGKFWFLFPVLLVVSNDVFAYIVGKLMGKTPLIKISPNKTVEGFIGGFIFTAITGFICAFLKIHTGILDSGDNKTYLLETTSSIRFPIIYLHTMVFIFFSSFCAPFGGLLASTFKRIFRMKDFATYLPGHGGITDRIDCQLLMGIFTHFYISSFVYVQKSPANIVFKRLIKKYTTRELLDLTIRLAEHLLNR</sequence>
<dbReference type="InterPro" id="IPR016720">
    <property type="entry name" value="PC_Trfase_euk"/>
</dbReference>
<feature type="transmembrane region" description="Helical" evidence="17">
    <location>
        <begin position="46"/>
        <end position="63"/>
    </location>
</feature>
<dbReference type="EC" id="2.7.7.41" evidence="6 16"/>
<feature type="transmembrane region" description="Helical" evidence="17">
    <location>
        <begin position="115"/>
        <end position="136"/>
    </location>
</feature>
<keyword evidence="14" id="KW-0594">Phospholipid biosynthesis</keyword>
<organism evidence="18 19">
    <name type="scientific">Pseudoloma neurophilia</name>
    <dbReference type="NCBI Taxonomy" id="146866"/>
    <lineage>
        <taxon>Eukaryota</taxon>
        <taxon>Fungi</taxon>
        <taxon>Fungi incertae sedis</taxon>
        <taxon>Microsporidia</taxon>
        <taxon>Pseudoloma</taxon>
    </lineage>
</organism>
<protein>
    <recommendedName>
        <fullName evidence="6 16">Phosphatidate cytidylyltransferase</fullName>
        <ecNumber evidence="6 16">2.7.7.41</ecNumber>
    </recommendedName>
</protein>
<keyword evidence="10 16" id="KW-0548">Nucleotidyltransferase</keyword>
<keyword evidence="13 17" id="KW-0472">Membrane</keyword>
<evidence type="ECO:0000256" key="7">
    <source>
        <dbReference type="ARBA" id="ARBA00022516"/>
    </source>
</evidence>
<evidence type="ECO:0000256" key="4">
    <source>
        <dbReference type="ARBA" id="ARBA00005189"/>
    </source>
</evidence>
<evidence type="ECO:0000256" key="16">
    <source>
        <dbReference type="RuleBase" id="RU003938"/>
    </source>
</evidence>
<feature type="transmembrane region" description="Helical" evidence="17">
    <location>
        <begin position="15"/>
        <end position="34"/>
    </location>
</feature>
<comment type="pathway">
    <text evidence="3 16">Phospholipid metabolism; CDP-diacylglycerol biosynthesis; CDP-diacylglycerol from sn-glycerol 3-phosphate: step 3/3.</text>
</comment>